<proteinExistence type="predicted"/>
<dbReference type="AlphaFoldDB" id="A0AAP0IA22"/>
<sequence>MILWNRKPINKIASTSSKGKTQRNRKDIRGVMKKRHDIEEKREVGQPTRAEDAQGREVHQTKKEVSIAKQTERKRKRQRVERPGKGRRKTKKHKTKARITENRGKASETREIRMAAK</sequence>
<feature type="compositionally biased region" description="Basic and acidic residues" evidence="1">
    <location>
        <begin position="98"/>
        <end position="117"/>
    </location>
</feature>
<name>A0AAP0IA22_9MAGN</name>
<accession>A0AAP0IA22</accession>
<dbReference type="EMBL" id="JBBNAG010000008">
    <property type="protein sequence ID" value="KAK9111463.1"/>
    <property type="molecule type" value="Genomic_DNA"/>
</dbReference>
<reference evidence="2 3" key="1">
    <citation type="submission" date="2024-01" db="EMBL/GenBank/DDBJ databases">
        <title>Genome assemblies of Stephania.</title>
        <authorList>
            <person name="Yang L."/>
        </authorList>
    </citation>
    <scope>NUCLEOTIDE SEQUENCE [LARGE SCALE GENOMIC DNA]</scope>
    <source>
        <strain evidence="2">JXDWG</strain>
        <tissue evidence="2">Leaf</tissue>
    </source>
</reference>
<evidence type="ECO:0000256" key="1">
    <source>
        <dbReference type="SAM" id="MobiDB-lite"/>
    </source>
</evidence>
<protein>
    <submittedName>
        <fullName evidence="2">Uncharacterized protein</fullName>
    </submittedName>
</protein>
<evidence type="ECO:0000313" key="3">
    <source>
        <dbReference type="Proteomes" id="UP001419268"/>
    </source>
</evidence>
<evidence type="ECO:0000313" key="2">
    <source>
        <dbReference type="EMBL" id="KAK9111463.1"/>
    </source>
</evidence>
<feature type="compositionally biased region" description="Basic residues" evidence="1">
    <location>
        <begin position="72"/>
        <end position="97"/>
    </location>
</feature>
<dbReference type="Proteomes" id="UP001419268">
    <property type="component" value="Unassembled WGS sequence"/>
</dbReference>
<gene>
    <name evidence="2" type="ORF">Scep_018982</name>
</gene>
<keyword evidence="3" id="KW-1185">Reference proteome</keyword>
<feature type="compositionally biased region" description="Basic and acidic residues" evidence="1">
    <location>
        <begin position="24"/>
        <end position="66"/>
    </location>
</feature>
<feature type="region of interest" description="Disordered" evidence="1">
    <location>
        <begin position="1"/>
        <end position="117"/>
    </location>
</feature>
<comment type="caution">
    <text evidence="2">The sequence shown here is derived from an EMBL/GenBank/DDBJ whole genome shotgun (WGS) entry which is preliminary data.</text>
</comment>
<organism evidence="2 3">
    <name type="scientific">Stephania cephalantha</name>
    <dbReference type="NCBI Taxonomy" id="152367"/>
    <lineage>
        <taxon>Eukaryota</taxon>
        <taxon>Viridiplantae</taxon>
        <taxon>Streptophyta</taxon>
        <taxon>Embryophyta</taxon>
        <taxon>Tracheophyta</taxon>
        <taxon>Spermatophyta</taxon>
        <taxon>Magnoliopsida</taxon>
        <taxon>Ranunculales</taxon>
        <taxon>Menispermaceae</taxon>
        <taxon>Menispermoideae</taxon>
        <taxon>Cissampelideae</taxon>
        <taxon>Stephania</taxon>
    </lineage>
</organism>